<feature type="compositionally biased region" description="Low complexity" evidence="2">
    <location>
        <begin position="1213"/>
        <end position="1225"/>
    </location>
</feature>
<sequence length="1429" mass="153600">MKTKQNNDQIQHIKMYKAGRQWLFAGVIGLTVAAGVENLNKNWHLQALPMSMTASANDDADDGSRPYWFDQNTTYFQKYDPLNIAQNNSIDEAAQAKFNKAGDITGEITKIKNDVTFKYDGLTYNQADGSFTVKLTYTAPELSGSGRNSYFDLAFTSSLNKKSRSTDVYFTRSNQPDRNKGKTTLALKNHVYSNALNAGSDIGGQYELDINFDPIKMTKNDRITAMYSSTTDTVGYHPIFESPRTIGFDDFGQQYNDALLKQLKDNSNDNIDGKKNLSDSQKTNFHKQVNGLNTDNDFVNDLNNIDNNVNQADDDAKNAGAAKTAAEKAISVEAENKKQAIAGLSNMSDTDKQKAEDQVGNDASDAIKNIDKMNATADINQAKDAAINTIDTDAAKAAAKDAVEGEAKAKIAAINHSDHLDSTEKQQAIDKVNEAVTNAEADIDKKSKQDDIKAAGQAGIDNIDKEAGRATAKNAIRQRSEDDQTAVKNLHLPTRDEEQAITQIKADQGKAESEIDNASDENGIDGATTNGEQAMDQDVTNAKNAGAAKAAAKQAIENAENSAKDAVKDLPEPDKGNAIKKIEADAAKANGRIDDATDSKGISDATSDGQNDMNNDAKKANATHDIDDSTDKAKKAVANLPEEIKNKAINDIDQHAKEAKSHIDNAQNADDIDRAGNNGQADINRDVKKASAKKAIDDEAAQKKSDVQNLADLPQPDREKVAGNIDQDATNAKNVIDSDNNDQDINNHTTDGIGKIDQDAAAAADAAKGKKAAKEAIDADAKNAKTAIDGLNNLTPDEKQKAKDKVDTDALAAKGEVDKGTSNDDNDKAKAQGAADFKRDVDAAKDKDAIADAANQAKENINGQDGLTDKEKEAARSAVDNDADAAKKDVDSANNNKNDTDMSQKTKDGKTKIEGDANAAAQNAAARNAAKKAIDEDAAAAKKTIEKQNNLSPEEKTHAEDMVDQDAKKAKENVEAATDSTGFDNAREDGHDKMNQDVDSAKNKGAINDEANSAKASIDGLGHLSDDDRDNAKKAVDEDAAKAKQKIDAANEAKNPSGVTDATTDGKQKIDDDAKNAAKRNDSKGEAKADIDKGAKKAKKDIDNLPHLTPDEKEKAKKVIDQDADQAKTAVDSSQNDDEVNKAAQKGHDQMDNDAASAKAKDQAKKAIDDEAKNAKAIIDSLPNLTPDDKANAQKKIDDDANHAKQAVADATDQNGIDQGQQDGQKAITADMKDDVKQDIDRHAEKAMDKVKKMDNLPDADKQKAIDAIQQDADKTKGQVDAATDSNDARAADKNGQAKILDDTKKAANQAIDHAVDQAKKRIQNMTNLTPEERKNALDKLDHDANNAYQSVRDSNELVDIDEALFNGRQKFNENLQTSQAINDKTMNQASAMPKAGTLARNMGNQVLGFFTVLAGAFTLLTKKNRKEK</sequence>
<feature type="compositionally biased region" description="Basic and acidic residues" evidence="2">
    <location>
        <begin position="898"/>
        <end position="915"/>
    </location>
</feature>
<feature type="compositionally biased region" description="Basic and acidic residues" evidence="2">
    <location>
        <begin position="953"/>
        <end position="974"/>
    </location>
</feature>
<reference evidence="6 7" key="1">
    <citation type="submission" date="2020-02" db="EMBL/GenBank/DDBJ databases">
        <title>Fructobacillus sp. isolated from paper mulberry of Taiwan.</title>
        <authorList>
            <person name="Lin S.-T."/>
        </authorList>
    </citation>
    <scope>NUCLEOTIDE SEQUENCE [LARGE SCALE GENOMIC DNA]</scope>
    <source>
        <strain evidence="6 7">M1-10</strain>
    </source>
</reference>
<feature type="domain" description="DUF1542" evidence="5">
    <location>
        <begin position="1160"/>
        <end position="1230"/>
    </location>
</feature>
<keyword evidence="3" id="KW-1133">Transmembrane helix</keyword>
<evidence type="ECO:0000259" key="4">
    <source>
        <dbReference type="Pfam" id="PF01468"/>
    </source>
</evidence>
<evidence type="ECO:0000256" key="3">
    <source>
        <dbReference type="SAM" id="Phobius"/>
    </source>
</evidence>
<keyword evidence="3" id="KW-0472">Membrane</keyword>
<keyword evidence="3" id="KW-0812">Transmembrane</keyword>
<dbReference type="NCBIfam" id="TIGR03715">
    <property type="entry name" value="KxYKxGKxW"/>
    <property type="match status" value="1"/>
</dbReference>
<feature type="compositionally biased region" description="Low complexity" evidence="2">
    <location>
        <begin position="917"/>
        <end position="928"/>
    </location>
</feature>
<feature type="compositionally biased region" description="Basic and acidic residues" evidence="2">
    <location>
        <begin position="651"/>
        <end position="663"/>
    </location>
</feature>
<feature type="compositionally biased region" description="Basic and acidic residues" evidence="2">
    <location>
        <begin position="985"/>
        <end position="1002"/>
    </location>
</feature>
<feature type="compositionally biased region" description="Acidic residues" evidence="2">
    <location>
        <begin position="514"/>
        <end position="523"/>
    </location>
</feature>
<dbReference type="Pfam" id="PF19258">
    <property type="entry name" value="KxYKxGKxW_sig"/>
    <property type="match status" value="1"/>
</dbReference>
<dbReference type="Pfam" id="PF07564">
    <property type="entry name" value="DUF1542"/>
    <property type="match status" value="7"/>
</dbReference>
<feature type="domain" description="DUF1542" evidence="5">
    <location>
        <begin position="770"/>
        <end position="838"/>
    </location>
</feature>
<feature type="domain" description="DUF1542" evidence="5">
    <location>
        <begin position="322"/>
        <end position="393"/>
    </location>
</feature>
<feature type="region of interest" description="Disordered" evidence="2">
    <location>
        <begin position="1271"/>
        <end position="1296"/>
    </location>
</feature>
<gene>
    <name evidence="6" type="ORF">G6R27_02095</name>
</gene>
<feature type="compositionally biased region" description="Basic and acidic residues" evidence="2">
    <location>
        <begin position="815"/>
        <end position="850"/>
    </location>
</feature>
<feature type="domain" description="DUF1542" evidence="5">
    <location>
        <begin position="395"/>
        <end position="464"/>
    </location>
</feature>
<protein>
    <submittedName>
        <fullName evidence="6">DUF1542 domain-containing protein</fullName>
    </submittedName>
</protein>
<feature type="compositionally biased region" description="Basic and acidic residues" evidence="2">
    <location>
        <begin position="1187"/>
        <end position="1203"/>
    </location>
</feature>
<proteinExistence type="predicted"/>
<feature type="compositionally biased region" description="Basic and acidic residues" evidence="2">
    <location>
        <begin position="615"/>
        <end position="633"/>
    </location>
</feature>
<feature type="region of interest" description="Disordered" evidence="2">
    <location>
        <begin position="651"/>
        <end position="752"/>
    </location>
</feature>
<feature type="domain" description="DUF1542" evidence="5">
    <location>
        <begin position="1304"/>
        <end position="1373"/>
    </location>
</feature>
<dbReference type="InterPro" id="IPR002988">
    <property type="entry name" value="GA_module"/>
</dbReference>
<feature type="compositionally biased region" description="Basic and acidic residues" evidence="2">
    <location>
        <begin position="932"/>
        <end position="946"/>
    </location>
</feature>
<evidence type="ECO:0000256" key="1">
    <source>
        <dbReference type="ARBA" id="ARBA00022729"/>
    </source>
</evidence>
<dbReference type="Pfam" id="PF01468">
    <property type="entry name" value="GA"/>
    <property type="match status" value="1"/>
</dbReference>
<dbReference type="InterPro" id="IPR011439">
    <property type="entry name" value="DUF1542"/>
</dbReference>
<dbReference type="RefSeq" id="WP_213819428.1">
    <property type="nucleotide sequence ID" value="NZ_JAAMFI010000001.1"/>
</dbReference>
<feature type="compositionally biased region" description="Low complexity" evidence="2">
    <location>
        <begin position="541"/>
        <end position="559"/>
    </location>
</feature>
<evidence type="ECO:0000313" key="7">
    <source>
        <dbReference type="Proteomes" id="UP001519418"/>
    </source>
</evidence>
<feature type="domain" description="Protein G-related albumin-binding (GA) module" evidence="4">
    <location>
        <begin position="851"/>
        <end position="881"/>
    </location>
</feature>
<evidence type="ECO:0000313" key="6">
    <source>
        <dbReference type="EMBL" id="MBS9334828.1"/>
    </source>
</evidence>
<dbReference type="EMBL" id="JAAMFI010000001">
    <property type="protein sequence ID" value="MBS9334828.1"/>
    <property type="molecule type" value="Genomic_DNA"/>
</dbReference>
<keyword evidence="1" id="KW-0732">Signal</keyword>
<feature type="transmembrane region" description="Helical" evidence="3">
    <location>
        <begin position="21"/>
        <end position="39"/>
    </location>
</feature>
<feature type="transmembrane region" description="Helical" evidence="3">
    <location>
        <begin position="1403"/>
        <end position="1421"/>
    </location>
</feature>
<dbReference type="InterPro" id="IPR022263">
    <property type="entry name" value="KxYKxGKxW"/>
</dbReference>
<feature type="compositionally biased region" description="Low complexity" evidence="2">
    <location>
        <begin position="734"/>
        <end position="752"/>
    </location>
</feature>
<feature type="region of interest" description="Disordered" evidence="2">
    <location>
        <begin position="786"/>
        <end position="1226"/>
    </location>
</feature>
<dbReference type="Proteomes" id="UP001519418">
    <property type="component" value="Unassembled WGS sequence"/>
</dbReference>
<feature type="compositionally biased region" description="Basic and acidic residues" evidence="2">
    <location>
        <begin position="796"/>
        <end position="808"/>
    </location>
</feature>
<feature type="compositionally biased region" description="Basic and acidic residues" evidence="2">
    <location>
        <begin position="1024"/>
        <end position="1051"/>
    </location>
</feature>
<feature type="compositionally biased region" description="Basic and acidic residues" evidence="2">
    <location>
        <begin position="683"/>
        <end position="706"/>
    </location>
</feature>
<evidence type="ECO:0000256" key="2">
    <source>
        <dbReference type="SAM" id="MobiDB-lite"/>
    </source>
</evidence>
<feature type="compositionally biased region" description="Basic and acidic residues" evidence="2">
    <location>
        <begin position="562"/>
        <end position="598"/>
    </location>
</feature>
<feature type="domain" description="DUF1542" evidence="5">
    <location>
        <begin position="927"/>
        <end position="997"/>
    </location>
</feature>
<feature type="compositionally biased region" description="Basic and acidic residues" evidence="2">
    <location>
        <begin position="1064"/>
        <end position="1121"/>
    </location>
</feature>
<feature type="region of interest" description="Disordered" evidence="2">
    <location>
        <begin position="342"/>
        <end position="361"/>
    </location>
</feature>
<accession>A0ABS5QNV4</accession>
<comment type="caution">
    <text evidence="6">The sequence shown here is derived from an EMBL/GenBank/DDBJ whole genome shotgun (WGS) entry which is preliminary data.</text>
</comment>
<organism evidence="6 7">
    <name type="scientific">Fructobacillus papyriferae</name>
    <dbReference type="NCBI Taxonomy" id="2713171"/>
    <lineage>
        <taxon>Bacteria</taxon>
        <taxon>Bacillati</taxon>
        <taxon>Bacillota</taxon>
        <taxon>Bacilli</taxon>
        <taxon>Lactobacillales</taxon>
        <taxon>Lactobacillaceae</taxon>
        <taxon>Fructobacillus</taxon>
    </lineage>
</organism>
<name>A0ABS5QNV4_9LACO</name>
<feature type="region of interest" description="Disordered" evidence="2">
    <location>
        <begin position="474"/>
        <end position="633"/>
    </location>
</feature>
<feature type="compositionally biased region" description="Basic and acidic residues" evidence="2">
    <location>
        <begin position="1159"/>
        <end position="1174"/>
    </location>
</feature>
<feature type="domain" description="DUF1542" evidence="5">
    <location>
        <begin position="1084"/>
        <end position="1156"/>
    </location>
</feature>
<evidence type="ECO:0000259" key="5">
    <source>
        <dbReference type="Pfam" id="PF07564"/>
    </source>
</evidence>
<keyword evidence="7" id="KW-1185">Reference proteome</keyword>